<dbReference type="PANTHER" id="PTHR24412:SF469">
    <property type="entry name" value="SI:DKEY-260J18.2 PROTEIN"/>
    <property type="match status" value="1"/>
</dbReference>
<dbReference type="PROSITE" id="PS50097">
    <property type="entry name" value="BTB"/>
    <property type="match status" value="1"/>
</dbReference>
<dbReference type="InterPro" id="IPR011333">
    <property type="entry name" value="SKP1/BTB/POZ_sf"/>
</dbReference>
<dbReference type="SMART" id="SM00612">
    <property type="entry name" value="Kelch"/>
    <property type="match status" value="3"/>
</dbReference>
<keyword evidence="1" id="KW-0880">Kelch repeat</keyword>
<dbReference type="Gene3D" id="2.120.10.80">
    <property type="entry name" value="Kelch-type beta propeller"/>
    <property type="match status" value="1"/>
</dbReference>
<reference evidence="4" key="1">
    <citation type="submission" date="2025-08" db="UniProtKB">
        <authorList>
            <consortium name="Ensembl"/>
        </authorList>
    </citation>
    <scope>IDENTIFICATION</scope>
</reference>
<dbReference type="InterPro" id="IPR011705">
    <property type="entry name" value="BACK"/>
</dbReference>
<keyword evidence="5" id="KW-1185">Reference proteome</keyword>
<accession>A0A8D0GVL9</accession>
<dbReference type="SUPFAM" id="SSF54695">
    <property type="entry name" value="POZ domain"/>
    <property type="match status" value="1"/>
</dbReference>
<dbReference type="SUPFAM" id="SSF117281">
    <property type="entry name" value="Kelch motif"/>
    <property type="match status" value="2"/>
</dbReference>
<dbReference type="PIRSF" id="PIRSF037037">
    <property type="entry name" value="Kelch-like_protein_gigaxonin"/>
    <property type="match status" value="1"/>
</dbReference>
<protein>
    <recommendedName>
        <fullName evidence="3">BTB domain-containing protein</fullName>
    </recommendedName>
</protein>
<dbReference type="GeneTree" id="ENSGT00940000156265"/>
<reference evidence="4" key="2">
    <citation type="submission" date="2025-09" db="UniProtKB">
        <authorList>
            <consortium name="Ensembl"/>
        </authorList>
    </citation>
    <scope>IDENTIFICATION</scope>
</reference>
<evidence type="ECO:0000256" key="2">
    <source>
        <dbReference type="ARBA" id="ARBA00022737"/>
    </source>
</evidence>
<dbReference type="InterPro" id="IPR006652">
    <property type="entry name" value="Kelch_1"/>
</dbReference>
<name>A0A8D0GVL9_SPHPU</name>
<evidence type="ECO:0000259" key="3">
    <source>
        <dbReference type="PROSITE" id="PS50097"/>
    </source>
</evidence>
<dbReference type="Proteomes" id="UP000694392">
    <property type="component" value="Unplaced"/>
</dbReference>
<dbReference type="Pfam" id="PF00651">
    <property type="entry name" value="BTB"/>
    <property type="match status" value="1"/>
</dbReference>
<dbReference type="InterPro" id="IPR000210">
    <property type="entry name" value="BTB/POZ_dom"/>
</dbReference>
<dbReference type="Ensembl" id="ENSSPUT00000015549.1">
    <property type="protein sequence ID" value="ENSSPUP00000014569.1"/>
    <property type="gene ID" value="ENSSPUG00000011241.1"/>
</dbReference>
<evidence type="ECO:0000313" key="5">
    <source>
        <dbReference type="Proteomes" id="UP000694392"/>
    </source>
</evidence>
<proteinExistence type="predicted"/>
<sequence>MDFLADEEGRAAAAQSLEQCVHQGLKQLYQAQELCDATLVAEGRRFHCHRLVLASVSPYFLRMFSGSFREAQDGEVLLQDMASATLQSVLNYLYTGELTLTAENAQDLFTAACRLQLLPLEETVGRFLAESVSLESCLRLYALAHAHNHPALLHVALRCVSQDFGPLSKHEDFLLLDPHALIGLLSSDSLAVASELAVYRAVRRWVNSAPAERLPLLRELLSHLRLPLLTHQELAKMQADIAKRYGHVQLQWEKLGGKTRVQASGGLRQGMYQEGIVCVGHRMFPNFDEDDKEITDSQVHCLDPCAQSWHQLADLKGVRLPSCASVGRKLYASGGFGPGNYTLATLHEYDSFTNQWTKLPSMAAPRHKHAFLAWKQTLFDIAGDMPTGGDSAESFDLERSAWSPIASLPCALCDFASAVLKDKLYIIGGRNLGGNSILVFDASMIYDIASDTWTVVQQEVGRYYASAVAVDDGICVLGGVGRMDIGESDKHLKCFFVDEDGTLSEHRVLPQIPMLTLQPGVVRWQKRVYMLGGQGKYGCLFTVDSWEPGQCSWTEVQGWFPDRGYSALGSCCVTLQMPKEPLASLLQETSVSSVAVGVAENQILPRDSR</sequence>
<dbReference type="SMART" id="SM00875">
    <property type="entry name" value="BACK"/>
    <property type="match status" value="1"/>
</dbReference>
<dbReference type="SMART" id="SM00225">
    <property type="entry name" value="BTB"/>
    <property type="match status" value="1"/>
</dbReference>
<dbReference type="Pfam" id="PF07707">
    <property type="entry name" value="BACK"/>
    <property type="match status" value="1"/>
</dbReference>
<keyword evidence="2" id="KW-0677">Repeat</keyword>
<feature type="domain" description="BTB" evidence="3">
    <location>
        <begin position="35"/>
        <end position="102"/>
    </location>
</feature>
<dbReference type="Gene3D" id="3.30.710.10">
    <property type="entry name" value="Potassium Channel Kv1.1, Chain A"/>
    <property type="match status" value="1"/>
</dbReference>
<dbReference type="Gene3D" id="1.25.40.420">
    <property type="match status" value="1"/>
</dbReference>
<organism evidence="4 5">
    <name type="scientific">Sphenodon punctatus</name>
    <name type="common">Tuatara</name>
    <name type="synonym">Hatteria punctata</name>
    <dbReference type="NCBI Taxonomy" id="8508"/>
    <lineage>
        <taxon>Eukaryota</taxon>
        <taxon>Metazoa</taxon>
        <taxon>Chordata</taxon>
        <taxon>Craniata</taxon>
        <taxon>Vertebrata</taxon>
        <taxon>Euteleostomi</taxon>
        <taxon>Lepidosauria</taxon>
        <taxon>Sphenodontia</taxon>
        <taxon>Sphenodontidae</taxon>
        <taxon>Sphenodon</taxon>
    </lineage>
</organism>
<dbReference type="InterPro" id="IPR015915">
    <property type="entry name" value="Kelch-typ_b-propeller"/>
</dbReference>
<evidence type="ECO:0000256" key="1">
    <source>
        <dbReference type="ARBA" id="ARBA00022441"/>
    </source>
</evidence>
<dbReference type="AlphaFoldDB" id="A0A8D0GVL9"/>
<evidence type="ECO:0000313" key="4">
    <source>
        <dbReference type="Ensembl" id="ENSSPUP00000014569.1"/>
    </source>
</evidence>
<dbReference type="OMA" id="YVTQGLM"/>
<dbReference type="CDD" id="cd18186">
    <property type="entry name" value="BTB_POZ_ZBTB_KLHL-like"/>
    <property type="match status" value="1"/>
</dbReference>
<dbReference type="InterPro" id="IPR017096">
    <property type="entry name" value="BTB-kelch_protein"/>
</dbReference>
<dbReference type="PANTHER" id="PTHR24412">
    <property type="entry name" value="KELCH PROTEIN"/>
    <property type="match status" value="1"/>
</dbReference>
<dbReference type="Pfam" id="PF24681">
    <property type="entry name" value="Kelch_KLHDC2_KLHL20_DRC7"/>
    <property type="match status" value="1"/>
</dbReference>